<evidence type="ECO:0000313" key="2">
    <source>
        <dbReference type="Proteomes" id="UP001172083"/>
    </source>
</evidence>
<accession>A0ABT8L9C0</accession>
<reference evidence="1" key="1">
    <citation type="submission" date="2023-06" db="EMBL/GenBank/DDBJ databases">
        <title>Genomic of Agaribacillus aureum.</title>
        <authorList>
            <person name="Wang G."/>
        </authorList>
    </citation>
    <scope>NUCLEOTIDE SEQUENCE</scope>
    <source>
        <strain evidence="1">BMA12</strain>
    </source>
</reference>
<dbReference type="RefSeq" id="WP_346759694.1">
    <property type="nucleotide sequence ID" value="NZ_JAUJEB010000004.1"/>
</dbReference>
<dbReference type="Proteomes" id="UP001172083">
    <property type="component" value="Unassembled WGS sequence"/>
</dbReference>
<name>A0ABT8L9C0_9BACT</name>
<comment type="caution">
    <text evidence="1">The sequence shown here is derived from an EMBL/GenBank/DDBJ whole genome shotgun (WGS) entry which is preliminary data.</text>
</comment>
<gene>
    <name evidence="1" type="ORF">QQ020_19935</name>
</gene>
<dbReference type="Pfam" id="PF11751">
    <property type="entry name" value="PorP_SprF"/>
    <property type="match status" value="1"/>
</dbReference>
<evidence type="ECO:0000313" key="1">
    <source>
        <dbReference type="EMBL" id="MDN5214360.1"/>
    </source>
</evidence>
<sequence length="344" mass="37945">MIKYYISFLVVVVVISGETASAQDPQFSQFYAAPLYLNPAFTGATGQARVGLNYRNQWPSIPASFVTSAAYFDYYLDQYNSGVGLLISTDREGLAGLRSTSLSLNYAYQLRINEFLTVRPGLSAGYVIRDIDFARLTFGDQFDPISGEVIAPVTSEPINLNNVGYLDLGAGVLIFTENFWVGFAASHLTTPDQSFTGTTESLLARKYSVHAGYKIKLPKVSYTKGQIPTRRERSITPTVQYKTQGQFDQLDVGTYVTLEPVIFGLTYRGLPVKTLNGFPNNEAIIFLVGMTYNGLNVGYSFDYTISDLGISSGGAHEISVSYTFGLDDKRKPPKNVRQIPCPKF</sequence>
<proteinExistence type="predicted"/>
<dbReference type="InterPro" id="IPR019861">
    <property type="entry name" value="PorP/SprF_Bacteroidetes"/>
</dbReference>
<organism evidence="1 2">
    <name type="scientific">Agaribacillus aureus</name>
    <dbReference type="NCBI Taxonomy" id="3051825"/>
    <lineage>
        <taxon>Bacteria</taxon>
        <taxon>Pseudomonadati</taxon>
        <taxon>Bacteroidota</taxon>
        <taxon>Cytophagia</taxon>
        <taxon>Cytophagales</taxon>
        <taxon>Splendidivirgaceae</taxon>
        <taxon>Agaribacillus</taxon>
    </lineage>
</organism>
<protein>
    <submittedName>
        <fullName evidence="1">Type IX secretion system membrane protein PorP/SprF</fullName>
    </submittedName>
</protein>
<dbReference type="EMBL" id="JAUJEB010000004">
    <property type="protein sequence ID" value="MDN5214360.1"/>
    <property type="molecule type" value="Genomic_DNA"/>
</dbReference>
<keyword evidence="2" id="KW-1185">Reference proteome</keyword>
<dbReference type="NCBIfam" id="TIGR03519">
    <property type="entry name" value="T9SS_PorP_fam"/>
    <property type="match status" value="1"/>
</dbReference>